<evidence type="ECO:0000313" key="6">
    <source>
        <dbReference type="Proteomes" id="UP000435036"/>
    </source>
</evidence>
<dbReference type="SUPFAM" id="SSF46689">
    <property type="entry name" value="Homeodomain-like"/>
    <property type="match status" value="2"/>
</dbReference>
<dbReference type="PROSITE" id="PS00041">
    <property type="entry name" value="HTH_ARAC_FAMILY_1"/>
    <property type="match status" value="1"/>
</dbReference>
<accession>A0A6N8L2C4</accession>
<keyword evidence="2" id="KW-0238">DNA-binding</keyword>
<reference evidence="5 6" key="1">
    <citation type="submission" date="2019-12" db="EMBL/GenBank/DDBJ databases">
        <authorList>
            <person name="Dong K."/>
        </authorList>
    </citation>
    <scope>NUCLEOTIDE SEQUENCE [LARGE SCALE GENOMIC DNA]</scope>
    <source>
        <strain evidence="5 6">JCM 31225</strain>
    </source>
</reference>
<dbReference type="InterPro" id="IPR018062">
    <property type="entry name" value="HTH_AraC-typ_CS"/>
</dbReference>
<dbReference type="AlphaFoldDB" id="A0A6N8L2C4"/>
<evidence type="ECO:0000259" key="4">
    <source>
        <dbReference type="PROSITE" id="PS01124"/>
    </source>
</evidence>
<keyword evidence="6" id="KW-1185">Reference proteome</keyword>
<dbReference type="RefSeq" id="WP_160370604.1">
    <property type="nucleotide sequence ID" value="NZ_WSQA01000017.1"/>
</dbReference>
<keyword evidence="1" id="KW-0805">Transcription regulation</keyword>
<dbReference type="Proteomes" id="UP000435036">
    <property type="component" value="Unassembled WGS sequence"/>
</dbReference>
<proteinExistence type="predicted"/>
<dbReference type="SMART" id="SM00342">
    <property type="entry name" value="HTH_ARAC"/>
    <property type="match status" value="1"/>
</dbReference>
<dbReference type="PANTHER" id="PTHR43280:SF2">
    <property type="entry name" value="HTH-TYPE TRANSCRIPTIONAL REGULATOR EXSA"/>
    <property type="match status" value="1"/>
</dbReference>
<dbReference type="InterPro" id="IPR014710">
    <property type="entry name" value="RmlC-like_jellyroll"/>
</dbReference>
<dbReference type="SUPFAM" id="SSF51182">
    <property type="entry name" value="RmlC-like cupins"/>
    <property type="match status" value="1"/>
</dbReference>
<dbReference type="InterPro" id="IPR018060">
    <property type="entry name" value="HTH_AraC"/>
</dbReference>
<dbReference type="GO" id="GO:0003700">
    <property type="term" value="F:DNA-binding transcription factor activity"/>
    <property type="evidence" value="ECO:0007669"/>
    <property type="project" value="InterPro"/>
</dbReference>
<evidence type="ECO:0000313" key="5">
    <source>
        <dbReference type="EMBL" id="MVZ63885.1"/>
    </source>
</evidence>
<dbReference type="Gene3D" id="1.10.10.60">
    <property type="entry name" value="Homeodomain-like"/>
    <property type="match status" value="2"/>
</dbReference>
<name>A0A6N8L2C4_9SPHI</name>
<dbReference type="OrthoDB" id="9787988at2"/>
<evidence type="ECO:0000256" key="2">
    <source>
        <dbReference type="ARBA" id="ARBA00023125"/>
    </source>
</evidence>
<dbReference type="PROSITE" id="PS01124">
    <property type="entry name" value="HTH_ARAC_FAMILY_2"/>
    <property type="match status" value="1"/>
</dbReference>
<dbReference type="GO" id="GO:0043565">
    <property type="term" value="F:sequence-specific DNA binding"/>
    <property type="evidence" value="ECO:0007669"/>
    <property type="project" value="InterPro"/>
</dbReference>
<dbReference type="InterPro" id="IPR009057">
    <property type="entry name" value="Homeodomain-like_sf"/>
</dbReference>
<dbReference type="Pfam" id="PF12833">
    <property type="entry name" value="HTH_18"/>
    <property type="match status" value="1"/>
</dbReference>
<comment type="caution">
    <text evidence="5">The sequence shown here is derived from an EMBL/GenBank/DDBJ whole genome shotgun (WGS) entry which is preliminary data.</text>
</comment>
<evidence type="ECO:0000256" key="3">
    <source>
        <dbReference type="ARBA" id="ARBA00023163"/>
    </source>
</evidence>
<keyword evidence="3" id="KW-0804">Transcription</keyword>
<gene>
    <name evidence="5" type="ORF">GQF63_17830</name>
</gene>
<feature type="domain" description="HTH araC/xylS-type" evidence="4">
    <location>
        <begin position="192"/>
        <end position="290"/>
    </location>
</feature>
<evidence type="ECO:0000256" key="1">
    <source>
        <dbReference type="ARBA" id="ARBA00023015"/>
    </source>
</evidence>
<organism evidence="5 6">
    <name type="scientific">Sphingobacterium humi</name>
    <dbReference type="NCBI Taxonomy" id="1796905"/>
    <lineage>
        <taxon>Bacteria</taxon>
        <taxon>Pseudomonadati</taxon>
        <taxon>Bacteroidota</taxon>
        <taxon>Sphingobacteriia</taxon>
        <taxon>Sphingobacteriales</taxon>
        <taxon>Sphingobacteriaceae</taxon>
        <taxon>Sphingobacterium</taxon>
    </lineage>
</organism>
<sequence>MQINSLQPHLEKIPIQIESSITVKREVTPFMDYPWHYHPEHEIIFLEKSYGIRFMGNHIGNFQDGDLMFISSNLPHVWKNDNDFYQENKDLFVDVYVIHFKDDVFGLDFFNLPEFVSIKRLFQRGQQGVLIKGEDQKNIARLIKDVVNNKGIDRITLFLKTLQAIAEATDYELLSGLGYLNEVNTSDTERLNRVMNFIMLNYAREISLDEVAQLCSLTTSSFCRYFKSQTQKTFTEFLNEVRILNACKLLVKNDLTITEICYQVGYNNISHFNRQFKLVTGITAKAYHLKYKQAII</sequence>
<dbReference type="Gene3D" id="2.60.120.10">
    <property type="entry name" value="Jelly Rolls"/>
    <property type="match status" value="1"/>
</dbReference>
<dbReference type="PANTHER" id="PTHR43280">
    <property type="entry name" value="ARAC-FAMILY TRANSCRIPTIONAL REGULATOR"/>
    <property type="match status" value="1"/>
</dbReference>
<protein>
    <submittedName>
        <fullName evidence="5">Helix-turn-helix domain-containing protein</fullName>
    </submittedName>
</protein>
<dbReference type="EMBL" id="WSQA01000017">
    <property type="protein sequence ID" value="MVZ63885.1"/>
    <property type="molecule type" value="Genomic_DNA"/>
</dbReference>
<dbReference type="InterPro" id="IPR011051">
    <property type="entry name" value="RmlC_Cupin_sf"/>
</dbReference>